<accession>A0A6A6DFQ7</accession>
<proteinExistence type="predicted"/>
<reference evidence="3" key="1">
    <citation type="journal article" date="2020" name="Stud. Mycol.">
        <title>101 Dothideomycetes genomes: a test case for predicting lifestyles and emergence of pathogens.</title>
        <authorList>
            <person name="Haridas S."/>
            <person name="Albert R."/>
            <person name="Binder M."/>
            <person name="Bloem J."/>
            <person name="Labutti K."/>
            <person name="Salamov A."/>
            <person name="Andreopoulos B."/>
            <person name="Baker S."/>
            <person name="Barry K."/>
            <person name="Bills G."/>
            <person name="Bluhm B."/>
            <person name="Cannon C."/>
            <person name="Castanera R."/>
            <person name="Culley D."/>
            <person name="Daum C."/>
            <person name="Ezra D."/>
            <person name="Gonzalez J."/>
            <person name="Henrissat B."/>
            <person name="Kuo A."/>
            <person name="Liang C."/>
            <person name="Lipzen A."/>
            <person name="Lutzoni F."/>
            <person name="Magnuson J."/>
            <person name="Mondo S."/>
            <person name="Nolan M."/>
            <person name="Ohm R."/>
            <person name="Pangilinan J."/>
            <person name="Park H.-J."/>
            <person name="Ramirez L."/>
            <person name="Alfaro M."/>
            <person name="Sun H."/>
            <person name="Tritt A."/>
            <person name="Yoshinaga Y."/>
            <person name="Zwiers L.-H."/>
            <person name="Turgeon B."/>
            <person name="Goodwin S."/>
            <person name="Spatafora J."/>
            <person name="Crous P."/>
            <person name="Grigoriev I."/>
        </authorList>
    </citation>
    <scope>NUCLEOTIDE SEQUENCE</scope>
    <source>
        <strain evidence="3">CBS 207.26</strain>
    </source>
</reference>
<sequence>MSNVFQDQINVQQLDSHTYQVGFDAEWAIGPMLHGGCVTASVYAAAQKHFTSTLASRNQPDVHTLHIEFLRPVTLSVSTIKITDLKVGKGTNFIQLTLSQNNESKCTALATSTNFDVPLGPTATIDTSSPSAASLPGLCPIPDFKKIEAQERDPNWIPSKTVGELLPLLKRMTFLYPVPESPPGILDFWITFDAPEKFSGVHLAMLADMAASPSDTLLRTGGTLDMHKIHAIKKDAWEKNPGKTLVGTNSVKEASKSQIWNSTLTIDVQFKRRVTGDVRWTFTRATTRMLEGGRMDQDLDIRDENLKPLCLSRQVMLVIDARRRFKEKGGRGKGSNL</sequence>
<evidence type="ECO:0000259" key="1">
    <source>
        <dbReference type="Pfam" id="PF13622"/>
    </source>
</evidence>
<dbReference type="Proteomes" id="UP000800200">
    <property type="component" value="Unassembled WGS sequence"/>
</dbReference>
<protein>
    <submittedName>
        <fullName evidence="3">Thioesterase family protein</fullName>
    </submittedName>
</protein>
<dbReference type="EMBL" id="ML994695">
    <property type="protein sequence ID" value="KAF2177059.1"/>
    <property type="molecule type" value="Genomic_DNA"/>
</dbReference>
<dbReference type="SUPFAM" id="SSF54637">
    <property type="entry name" value="Thioesterase/thiol ester dehydrase-isomerase"/>
    <property type="match status" value="2"/>
</dbReference>
<keyword evidence="4" id="KW-1185">Reference proteome</keyword>
<name>A0A6A6DFQ7_9PEZI</name>
<dbReference type="InterPro" id="IPR052389">
    <property type="entry name" value="Sec_Metab_Biosynth-Assoc"/>
</dbReference>
<feature type="domain" description="Acyl-CoA thioesterase-like N-terminal HotDog" evidence="1">
    <location>
        <begin position="24"/>
        <end position="111"/>
    </location>
</feature>
<evidence type="ECO:0000313" key="3">
    <source>
        <dbReference type="EMBL" id="KAF2177059.1"/>
    </source>
</evidence>
<dbReference type="InterPro" id="IPR049450">
    <property type="entry name" value="ACOT8-like_C"/>
</dbReference>
<dbReference type="InterPro" id="IPR029069">
    <property type="entry name" value="HotDog_dom_sf"/>
</dbReference>
<dbReference type="InterPro" id="IPR049449">
    <property type="entry name" value="TesB_ACOT8-like_N"/>
</dbReference>
<dbReference type="Pfam" id="PF13622">
    <property type="entry name" value="4HBT_3"/>
    <property type="match status" value="1"/>
</dbReference>
<gene>
    <name evidence="3" type="ORF">K469DRAFT_604846</name>
</gene>
<evidence type="ECO:0000259" key="2">
    <source>
        <dbReference type="Pfam" id="PF20789"/>
    </source>
</evidence>
<dbReference type="AlphaFoldDB" id="A0A6A6DFQ7"/>
<dbReference type="OrthoDB" id="2532955at2759"/>
<dbReference type="PANTHER" id="PTHR38110">
    <property type="entry name" value="CHROMOSOME 23, WHOLE GENOME SHOTGUN SEQUENCE"/>
    <property type="match status" value="1"/>
</dbReference>
<organism evidence="3 4">
    <name type="scientific">Zopfia rhizophila CBS 207.26</name>
    <dbReference type="NCBI Taxonomy" id="1314779"/>
    <lineage>
        <taxon>Eukaryota</taxon>
        <taxon>Fungi</taxon>
        <taxon>Dikarya</taxon>
        <taxon>Ascomycota</taxon>
        <taxon>Pezizomycotina</taxon>
        <taxon>Dothideomycetes</taxon>
        <taxon>Dothideomycetes incertae sedis</taxon>
        <taxon>Zopfiaceae</taxon>
        <taxon>Zopfia</taxon>
    </lineage>
</organism>
<feature type="domain" description="Acyl-CoA thioesterase-like C-terminal" evidence="2">
    <location>
        <begin position="181"/>
        <end position="318"/>
    </location>
</feature>
<dbReference type="InterPro" id="IPR042171">
    <property type="entry name" value="Acyl-CoA_hotdog"/>
</dbReference>
<dbReference type="Pfam" id="PF20789">
    <property type="entry name" value="4HBT_3C"/>
    <property type="match status" value="1"/>
</dbReference>
<dbReference type="Gene3D" id="2.40.160.210">
    <property type="entry name" value="Acyl-CoA thioesterase, double hotdog domain"/>
    <property type="match status" value="2"/>
</dbReference>
<evidence type="ECO:0000313" key="4">
    <source>
        <dbReference type="Proteomes" id="UP000800200"/>
    </source>
</evidence>
<dbReference type="PANTHER" id="PTHR38110:SF4">
    <property type="entry name" value="THIOESTERASE-LIKE SUPERFAMILY-DOMAIN-CONTAINING PROTEIN"/>
    <property type="match status" value="1"/>
</dbReference>